<proteinExistence type="predicted"/>
<name>A0A378NTJ7_9FIRM</name>
<protein>
    <submittedName>
        <fullName evidence="1">Uncharacterized protein</fullName>
    </submittedName>
</protein>
<evidence type="ECO:0000313" key="1">
    <source>
        <dbReference type="EMBL" id="STY71196.1"/>
    </source>
</evidence>
<dbReference type="Proteomes" id="UP000255234">
    <property type="component" value="Unassembled WGS sequence"/>
</dbReference>
<organism evidence="1 2">
    <name type="scientific">Megamonas hypermegale</name>
    <dbReference type="NCBI Taxonomy" id="158847"/>
    <lineage>
        <taxon>Bacteria</taxon>
        <taxon>Bacillati</taxon>
        <taxon>Bacillota</taxon>
        <taxon>Negativicutes</taxon>
        <taxon>Selenomonadales</taxon>
        <taxon>Selenomonadaceae</taxon>
        <taxon>Megamonas</taxon>
    </lineage>
</organism>
<dbReference type="AlphaFoldDB" id="A0A378NTJ7"/>
<gene>
    <name evidence="1" type="ORF">NCTC10571_01352</name>
</gene>
<sequence>MKNAKFKKNDIVIPNVSEECIERLKELYRLHPNDESLRSLINNIELTNKKKIKIVQVVTVEKDDGIENGYIAQYGDIECVYPEYYLTKCTDDEDEDCEKEISDENQIFSVEFYNNKVIIHYKDKSHGAQNIKYTRVSEESIEDLFYRTMSLITDLFNRNMDTNEFELKNGIKYYRFNDVQTLNIEEYVFSNTNVICIFDKKIGNYAKTKEELLNKQEEILQTMKEVGV</sequence>
<accession>A0A378NTJ7</accession>
<dbReference type="RefSeq" id="WP_115151564.1">
    <property type="nucleotide sequence ID" value="NZ_UGPP01000001.1"/>
</dbReference>
<evidence type="ECO:0000313" key="2">
    <source>
        <dbReference type="Proteomes" id="UP000255234"/>
    </source>
</evidence>
<dbReference type="EMBL" id="UGPP01000001">
    <property type="protein sequence ID" value="STY71196.1"/>
    <property type="molecule type" value="Genomic_DNA"/>
</dbReference>
<reference evidence="1 2" key="1">
    <citation type="submission" date="2018-06" db="EMBL/GenBank/DDBJ databases">
        <authorList>
            <consortium name="Pathogen Informatics"/>
            <person name="Doyle S."/>
        </authorList>
    </citation>
    <scope>NUCLEOTIDE SEQUENCE [LARGE SCALE GENOMIC DNA]</scope>
    <source>
        <strain evidence="1 2">NCTC10571</strain>
    </source>
</reference>